<evidence type="ECO:0000313" key="2">
    <source>
        <dbReference type="EMBL" id="CAE0325620.1"/>
    </source>
</evidence>
<feature type="transmembrane region" description="Helical" evidence="1">
    <location>
        <begin position="140"/>
        <end position="157"/>
    </location>
</feature>
<keyword evidence="1" id="KW-0472">Membrane</keyword>
<gene>
    <name evidence="2" type="ORF">SINC0208_LOCUS6245</name>
</gene>
<proteinExistence type="predicted"/>
<protein>
    <submittedName>
        <fullName evidence="2">Uncharacterized protein</fullName>
    </submittedName>
</protein>
<evidence type="ECO:0000256" key="1">
    <source>
        <dbReference type="SAM" id="Phobius"/>
    </source>
</evidence>
<dbReference type="EMBL" id="HBIH01015493">
    <property type="protein sequence ID" value="CAE0325620.1"/>
    <property type="molecule type" value="Transcribed_RNA"/>
</dbReference>
<accession>A0A7S3MX90</accession>
<keyword evidence="1" id="KW-1133">Transmembrane helix</keyword>
<feature type="transmembrane region" description="Helical" evidence="1">
    <location>
        <begin position="87"/>
        <end position="108"/>
    </location>
</feature>
<keyword evidence="1" id="KW-0812">Transmembrane</keyword>
<reference evidence="2" key="1">
    <citation type="submission" date="2021-01" db="EMBL/GenBank/DDBJ databases">
        <authorList>
            <person name="Corre E."/>
            <person name="Pelletier E."/>
            <person name="Niang G."/>
            <person name="Scheremetjew M."/>
            <person name="Finn R."/>
            <person name="Kale V."/>
            <person name="Holt S."/>
            <person name="Cochrane G."/>
            <person name="Meng A."/>
            <person name="Brown T."/>
            <person name="Cohen L."/>
        </authorList>
    </citation>
    <scope>NUCLEOTIDE SEQUENCE</scope>
    <source>
        <strain evidence="2">S3</strain>
    </source>
</reference>
<name>A0A7S3MX90_9SPIT</name>
<sequence>MHLNKEQIENLKKHLRDLRAPFKEILGEDEGYSTEIDEELAYLDQMRNSEVGENIAKAEAKFAEQADPVATMVGNMFGYEEGQLAPFYSKCIMIVAFIYGVLSVFSCFARPDFLNLTICTVAVHQLASVKSIRKSTFRNLVLGIFVSFLYDIVWLFFEWEEFEQDKGEIESEGKVEMGMKRFSLYVSVFSLLFRPVVMGLFWRVSIDFKAIMKPELL</sequence>
<organism evidence="2">
    <name type="scientific">Strombidium inclinatum</name>
    <dbReference type="NCBI Taxonomy" id="197538"/>
    <lineage>
        <taxon>Eukaryota</taxon>
        <taxon>Sar</taxon>
        <taxon>Alveolata</taxon>
        <taxon>Ciliophora</taxon>
        <taxon>Intramacronucleata</taxon>
        <taxon>Spirotrichea</taxon>
        <taxon>Oligotrichia</taxon>
        <taxon>Strombidiidae</taxon>
        <taxon>Strombidium</taxon>
    </lineage>
</organism>
<dbReference type="AlphaFoldDB" id="A0A7S3MX90"/>
<feature type="transmembrane region" description="Helical" evidence="1">
    <location>
        <begin position="182"/>
        <end position="202"/>
    </location>
</feature>